<dbReference type="InterPro" id="IPR001365">
    <property type="entry name" value="A_deaminase_dom"/>
</dbReference>
<name>A0A098QVH2_9SPIO</name>
<organism evidence="8 9">
    <name type="scientific">Spirochaeta lutea</name>
    <dbReference type="NCBI Taxonomy" id="1480694"/>
    <lineage>
        <taxon>Bacteria</taxon>
        <taxon>Pseudomonadati</taxon>
        <taxon>Spirochaetota</taxon>
        <taxon>Spirochaetia</taxon>
        <taxon>Spirochaetales</taxon>
        <taxon>Spirochaetaceae</taxon>
        <taxon>Spirochaeta</taxon>
    </lineage>
</organism>
<feature type="domain" description="Adenosine deaminase" evidence="7">
    <location>
        <begin position="185"/>
        <end position="378"/>
    </location>
</feature>
<gene>
    <name evidence="8" type="ORF">DC28_11295</name>
</gene>
<comment type="caution">
    <text evidence="8">The sequence shown here is derived from an EMBL/GenBank/DDBJ whole genome shotgun (WGS) entry which is preliminary data.</text>
</comment>
<dbReference type="InterPro" id="IPR032466">
    <property type="entry name" value="Metal_Hydrolase"/>
</dbReference>
<dbReference type="Pfam" id="PF00962">
    <property type="entry name" value="A_deaminase"/>
    <property type="match status" value="2"/>
</dbReference>
<dbReference type="GO" id="GO:0043103">
    <property type="term" value="P:hypoxanthine salvage"/>
    <property type="evidence" value="ECO:0007669"/>
    <property type="project" value="TreeGrafter"/>
</dbReference>
<dbReference type="PANTHER" id="PTHR11409:SF43">
    <property type="entry name" value="ADENOSINE DEAMINASE"/>
    <property type="match status" value="1"/>
</dbReference>
<dbReference type="PANTHER" id="PTHR11409">
    <property type="entry name" value="ADENOSINE DEAMINASE"/>
    <property type="match status" value="1"/>
</dbReference>
<evidence type="ECO:0000313" key="8">
    <source>
        <dbReference type="EMBL" id="KGE71383.1"/>
    </source>
</evidence>
<dbReference type="AlphaFoldDB" id="A0A098QVH2"/>
<feature type="domain" description="Adenosine deaminase" evidence="7">
    <location>
        <begin position="13"/>
        <end position="164"/>
    </location>
</feature>
<evidence type="ECO:0000313" key="9">
    <source>
        <dbReference type="Proteomes" id="UP000029692"/>
    </source>
</evidence>
<dbReference type="GO" id="GO:0005829">
    <property type="term" value="C:cytosol"/>
    <property type="evidence" value="ECO:0007669"/>
    <property type="project" value="TreeGrafter"/>
</dbReference>
<proteinExistence type="inferred from homology"/>
<dbReference type="EC" id="3.5.4.4" evidence="3"/>
<dbReference type="eggNOG" id="COG1816">
    <property type="taxonomic scope" value="Bacteria"/>
</dbReference>
<evidence type="ECO:0000259" key="7">
    <source>
        <dbReference type="Pfam" id="PF00962"/>
    </source>
</evidence>
<keyword evidence="5" id="KW-0378">Hydrolase</keyword>
<dbReference type="InterPro" id="IPR006330">
    <property type="entry name" value="Ado/ade_deaminase"/>
</dbReference>
<keyword evidence="6" id="KW-0862">Zinc</keyword>
<sequence>MSWYSPEFLREIPKTDLHVHLDGSLRLETLIELARDQGVELPSYTPQGLLDQVFKPHYENLNEYLAGFAYTTAVMQTPDALERVAYELAMDNAAEGVRYVEVRFAPQLHMGDALDFDQVMEAVDRGLKRARSEINAALVPGQPEFEFGIIVCAMRYFNQHFSQYYQDFVRAHRYSSEKEIIRFASQELAKASIRLRQSSEIQLVGFDLAGSEYGYPASAHEESYDIAHSSFLKKTVHAGEAYGPESIFQAITSLHADRIGHGLHLFDAGAITNPVIQNPQGYVNQLINYIADNRTTLEVCLTSNLQTVPAIRGDLKNHSLGKMLENRLSVTLCTDNRLVSHTTLTQELQLALDHFAIDPKMLKNIIIYGFKRSFFYRPYSQKRDWVRSVITYYDTIAEKHGISAQ</sequence>
<reference evidence="8 9" key="1">
    <citation type="submission" date="2014-05" db="EMBL/GenBank/DDBJ databases">
        <title>De novo Genome Sequence of Spirocheata sp.</title>
        <authorList>
            <person name="Shivani Y."/>
            <person name="Subhash Y."/>
            <person name="Tushar L."/>
            <person name="Sasikala C."/>
            <person name="Ramana C.V."/>
        </authorList>
    </citation>
    <scope>NUCLEOTIDE SEQUENCE [LARGE SCALE GENOMIC DNA]</scope>
    <source>
        <strain evidence="8 9">JC230</strain>
    </source>
</reference>
<evidence type="ECO:0000256" key="1">
    <source>
        <dbReference type="ARBA" id="ARBA00001947"/>
    </source>
</evidence>
<keyword evidence="4" id="KW-0479">Metal-binding</keyword>
<comment type="cofactor">
    <cofactor evidence="1">
        <name>Zn(2+)</name>
        <dbReference type="ChEBI" id="CHEBI:29105"/>
    </cofactor>
</comment>
<dbReference type="GO" id="GO:0009897">
    <property type="term" value="C:external side of plasma membrane"/>
    <property type="evidence" value="ECO:0007669"/>
    <property type="project" value="TreeGrafter"/>
</dbReference>
<dbReference type="RefSeq" id="WP_037548578.1">
    <property type="nucleotide sequence ID" value="NZ_JNUP01000066.1"/>
</dbReference>
<dbReference type="STRING" id="1480694.DC28_11295"/>
<dbReference type="GO" id="GO:0006154">
    <property type="term" value="P:adenosine catabolic process"/>
    <property type="evidence" value="ECO:0007669"/>
    <property type="project" value="TreeGrafter"/>
</dbReference>
<dbReference type="OrthoDB" id="9779574at2"/>
<evidence type="ECO:0000256" key="2">
    <source>
        <dbReference type="ARBA" id="ARBA00006676"/>
    </source>
</evidence>
<dbReference type="GO" id="GO:0046103">
    <property type="term" value="P:inosine biosynthetic process"/>
    <property type="evidence" value="ECO:0007669"/>
    <property type="project" value="TreeGrafter"/>
</dbReference>
<evidence type="ECO:0000256" key="3">
    <source>
        <dbReference type="ARBA" id="ARBA00012784"/>
    </source>
</evidence>
<dbReference type="Gene3D" id="3.20.20.140">
    <property type="entry name" value="Metal-dependent hydrolases"/>
    <property type="match status" value="1"/>
</dbReference>
<protein>
    <recommendedName>
        <fullName evidence="3">adenosine deaminase</fullName>
        <ecNumber evidence="3">3.5.4.4</ecNumber>
    </recommendedName>
</protein>
<dbReference type="GO" id="GO:0004000">
    <property type="term" value="F:adenosine deaminase activity"/>
    <property type="evidence" value="ECO:0007669"/>
    <property type="project" value="TreeGrafter"/>
</dbReference>
<comment type="similarity">
    <text evidence="2">Belongs to the metallo-dependent hydrolases superfamily. Adenosine and AMP deaminases family.</text>
</comment>
<evidence type="ECO:0000256" key="4">
    <source>
        <dbReference type="ARBA" id="ARBA00022723"/>
    </source>
</evidence>
<evidence type="ECO:0000256" key="5">
    <source>
        <dbReference type="ARBA" id="ARBA00022801"/>
    </source>
</evidence>
<evidence type="ECO:0000256" key="6">
    <source>
        <dbReference type="ARBA" id="ARBA00022833"/>
    </source>
</evidence>
<dbReference type="GO" id="GO:0060169">
    <property type="term" value="P:negative regulation of adenosine receptor signaling pathway"/>
    <property type="evidence" value="ECO:0007669"/>
    <property type="project" value="TreeGrafter"/>
</dbReference>
<dbReference type="GO" id="GO:0046872">
    <property type="term" value="F:metal ion binding"/>
    <property type="evidence" value="ECO:0007669"/>
    <property type="project" value="UniProtKB-KW"/>
</dbReference>
<dbReference type="SUPFAM" id="SSF51556">
    <property type="entry name" value="Metallo-dependent hydrolases"/>
    <property type="match status" value="1"/>
</dbReference>
<keyword evidence="9" id="KW-1185">Reference proteome</keyword>
<dbReference type="EMBL" id="JNUP01000066">
    <property type="protein sequence ID" value="KGE71383.1"/>
    <property type="molecule type" value="Genomic_DNA"/>
</dbReference>
<dbReference type="Proteomes" id="UP000029692">
    <property type="component" value="Unassembled WGS sequence"/>
</dbReference>
<accession>A0A098QVH2</accession>